<feature type="domain" description="ER membrane protein complex subunit 1 C-terminal" evidence="12">
    <location>
        <begin position="609"/>
        <end position="825"/>
    </location>
</feature>
<evidence type="ECO:0000256" key="1">
    <source>
        <dbReference type="ARBA" id="ARBA00004115"/>
    </source>
</evidence>
<evidence type="ECO:0000256" key="8">
    <source>
        <dbReference type="ARBA" id="ARBA00022989"/>
    </source>
</evidence>
<dbReference type="InterPro" id="IPR011047">
    <property type="entry name" value="Quinoprotein_ADH-like_sf"/>
</dbReference>
<dbReference type="RefSeq" id="XP_011399083.1">
    <property type="nucleotide sequence ID" value="XM_011400781.1"/>
</dbReference>
<dbReference type="OrthoDB" id="28092at2759"/>
<feature type="transmembrane region" description="Helical" evidence="11">
    <location>
        <begin position="793"/>
        <end position="812"/>
    </location>
</feature>
<dbReference type="Pfam" id="PF25293">
    <property type="entry name" value="Beta-prop_EMC1_N"/>
    <property type="match status" value="1"/>
</dbReference>
<dbReference type="GeneID" id="23616071"/>
<dbReference type="eggNOG" id="KOG2103">
    <property type="taxonomic scope" value="Eukaryota"/>
</dbReference>
<gene>
    <name evidence="14" type="ORF">F751_4680</name>
</gene>
<organism evidence="14 15">
    <name type="scientific">Auxenochlorella protothecoides</name>
    <name type="common">Green microalga</name>
    <name type="synonym">Chlorella protothecoides</name>
    <dbReference type="NCBI Taxonomy" id="3075"/>
    <lineage>
        <taxon>Eukaryota</taxon>
        <taxon>Viridiplantae</taxon>
        <taxon>Chlorophyta</taxon>
        <taxon>core chlorophytes</taxon>
        <taxon>Trebouxiophyceae</taxon>
        <taxon>Chlorellales</taxon>
        <taxon>Chlorellaceae</taxon>
        <taxon>Auxenochlorella</taxon>
    </lineage>
</organism>
<dbReference type="Proteomes" id="UP000028924">
    <property type="component" value="Unassembled WGS sequence"/>
</dbReference>
<dbReference type="PANTHER" id="PTHR21573:SF0">
    <property type="entry name" value="ER MEMBRANE PROTEIN COMPLEX SUBUNIT 1"/>
    <property type="match status" value="1"/>
</dbReference>
<evidence type="ECO:0000256" key="11">
    <source>
        <dbReference type="SAM" id="Phobius"/>
    </source>
</evidence>
<evidence type="ECO:0000256" key="9">
    <source>
        <dbReference type="ARBA" id="ARBA00023136"/>
    </source>
</evidence>
<evidence type="ECO:0000256" key="4">
    <source>
        <dbReference type="ARBA" id="ARBA00020824"/>
    </source>
</evidence>
<keyword evidence="8 11" id="KW-1133">Transmembrane helix</keyword>
<evidence type="ECO:0000256" key="5">
    <source>
        <dbReference type="ARBA" id="ARBA00022692"/>
    </source>
</evidence>
<dbReference type="STRING" id="3075.A0A087SKD3"/>
<evidence type="ECO:0000259" key="13">
    <source>
        <dbReference type="Pfam" id="PF25293"/>
    </source>
</evidence>
<dbReference type="InterPro" id="IPR011678">
    <property type="entry name" value="EMC1_C"/>
</dbReference>
<name>A0A087SKD3_AUXPR</name>
<evidence type="ECO:0000256" key="6">
    <source>
        <dbReference type="ARBA" id="ARBA00022729"/>
    </source>
</evidence>
<dbReference type="PANTHER" id="PTHR21573">
    <property type="entry name" value="ER MEMBRANE PROTEIN COMPLEX SUBUNIT 1"/>
    <property type="match status" value="1"/>
</dbReference>
<evidence type="ECO:0000256" key="7">
    <source>
        <dbReference type="ARBA" id="ARBA00022824"/>
    </source>
</evidence>
<sequence>MLTLINPSAHALLESQASKYSWLLQNVGTVTDADLGQHLITLSEQGVLASLSPGDGRLLWRKVLSPGARLVSGPGVAVAIEPARVLAFAATNGALLWERPAVEADVAFTANGRLVLTAQDAVHVLAASNGVVVASSKVHVDGEEPSEARPSVHSAGADAATALLAIWAPIRRALVVLQLDSSSGALTQIASHALPAKVQVDLDPAAVAFLAGSRLLAVTADGSTLCHAETQGDAPLSCEAQRTADARPLSGFRLLKVRPCGAYPALPVQTPDGLALFAYQRGALGAIAFVPGGVGAACALDAAGQASAAVLVEGDPLSGPGAARVDFLNPADGGHEAAWLAARPGTLQALRAQLLLLKAQAGFGSAEEAAEVAAFQHATDDRLRPFRDADGFRKQILVLTEHGWGREGGRGFGKLVSLHSSDGHVLWTLTLPRSGALTFRRVLMWREPHTLHGELEVVVLAEGASGGAACVVDAYSGRLAATLPLPGGMRSWAPLPAPVAEADASSFVYLGVPLDPAAPAPVLAVARSASRPNAPGPFAKAFGGVDVRYRYLNPSLTLVATGASAGTGPGADGSVPPLTVHLLDGVTGRTLWSASHEGGRGPVRAVVADNWAAYHFWSAAAGRWQVGVVELYEAGERRVSVAQLALAGPPNSTLPARRPPALEAYAASYHTKLAAAALGVTRTAHGTTAPQLLLGTTGGQVYMLDRRLLDPRRPVVDKPTPGMLAEGLAPYASELPLAGGAFATRGARVARLADLLADPATLESSSLLLARGLDLYGARLAPSATFDQVPDDFPYALLVLIVLGMGSGAAALRRLSARRAVNRLWE</sequence>
<keyword evidence="6" id="KW-0732">Signal</keyword>
<evidence type="ECO:0000256" key="10">
    <source>
        <dbReference type="ARBA" id="ARBA00023180"/>
    </source>
</evidence>
<accession>A0A087SKD3</accession>
<comment type="subunit">
    <text evidence="3">Component of the ER membrane protein complex (EMC).</text>
</comment>
<dbReference type="GO" id="GO:0072546">
    <property type="term" value="C:EMC complex"/>
    <property type="evidence" value="ECO:0007669"/>
    <property type="project" value="InterPro"/>
</dbReference>
<dbReference type="InterPro" id="IPR015943">
    <property type="entry name" value="WD40/YVTN_repeat-like_dom_sf"/>
</dbReference>
<keyword evidence="5 11" id="KW-0812">Transmembrane</keyword>
<protein>
    <recommendedName>
        <fullName evidence="4">ER membrane protein complex subunit 1</fullName>
    </recommendedName>
</protein>
<keyword evidence="10" id="KW-0325">Glycoprotein</keyword>
<proteinExistence type="inferred from homology"/>
<dbReference type="InterPro" id="IPR058545">
    <property type="entry name" value="Beta-prop_EMC1_1st"/>
</dbReference>
<evidence type="ECO:0000313" key="14">
    <source>
        <dbReference type="EMBL" id="KFM26187.1"/>
    </source>
</evidence>
<dbReference type="Pfam" id="PF07774">
    <property type="entry name" value="EMC1_C"/>
    <property type="match status" value="1"/>
</dbReference>
<dbReference type="KEGG" id="apro:F751_4680"/>
<feature type="domain" description="EMC1 first beta-propeller" evidence="13">
    <location>
        <begin position="11"/>
        <end position="227"/>
    </location>
</feature>
<dbReference type="InterPro" id="IPR026895">
    <property type="entry name" value="EMC1"/>
</dbReference>
<evidence type="ECO:0000256" key="2">
    <source>
        <dbReference type="ARBA" id="ARBA00007904"/>
    </source>
</evidence>
<dbReference type="Gene3D" id="2.130.10.10">
    <property type="entry name" value="YVTN repeat-like/Quinoprotein amine dehydrogenase"/>
    <property type="match status" value="1"/>
</dbReference>
<keyword evidence="15" id="KW-1185">Reference proteome</keyword>
<comment type="subcellular location">
    <subcellularLocation>
        <location evidence="1">Endoplasmic reticulum membrane</location>
        <topology evidence="1">Single-pass type I membrane protein</topology>
    </subcellularLocation>
</comment>
<keyword evidence="9 11" id="KW-0472">Membrane</keyword>
<comment type="similarity">
    <text evidence="2">Belongs to the EMC1 family.</text>
</comment>
<evidence type="ECO:0000256" key="3">
    <source>
        <dbReference type="ARBA" id="ARBA00011276"/>
    </source>
</evidence>
<evidence type="ECO:0000313" key="15">
    <source>
        <dbReference type="Proteomes" id="UP000028924"/>
    </source>
</evidence>
<reference evidence="14 15" key="1">
    <citation type="journal article" date="2014" name="BMC Genomics">
        <title>Oil accumulation mechanisms of the oleaginous microalga Chlorella protothecoides revealed through its genome, transcriptomes, and proteomes.</title>
        <authorList>
            <person name="Gao C."/>
            <person name="Wang Y."/>
            <person name="Shen Y."/>
            <person name="Yan D."/>
            <person name="He X."/>
            <person name="Dai J."/>
            <person name="Wu Q."/>
        </authorList>
    </citation>
    <scope>NUCLEOTIDE SEQUENCE [LARGE SCALE GENOMIC DNA]</scope>
    <source>
        <strain evidence="14 15">0710</strain>
    </source>
</reference>
<dbReference type="EMBL" id="KL662127">
    <property type="protein sequence ID" value="KFM26187.1"/>
    <property type="molecule type" value="Genomic_DNA"/>
</dbReference>
<dbReference type="AlphaFoldDB" id="A0A087SKD3"/>
<dbReference type="SUPFAM" id="SSF50998">
    <property type="entry name" value="Quinoprotein alcohol dehydrogenase-like"/>
    <property type="match status" value="1"/>
</dbReference>
<keyword evidence="7" id="KW-0256">Endoplasmic reticulum</keyword>
<evidence type="ECO:0000259" key="12">
    <source>
        <dbReference type="Pfam" id="PF07774"/>
    </source>
</evidence>
<dbReference type="GO" id="GO:0034975">
    <property type="term" value="P:protein folding in endoplasmic reticulum"/>
    <property type="evidence" value="ECO:0007669"/>
    <property type="project" value="TreeGrafter"/>
</dbReference>